<sequence>MATAPVQDQNLDKQIERQMGCMAGFFQIFDRHQILTGKRLYSTKRLPPTKSQVADAAQGSEKSSPAVSGELGKPQPVKQPATPIPERPKQVSTPELRSPEVRTPSSPRPLQIFELKEGTRTSWKFCKEAPRLSLDSRATVDAKGGLHPREIRTNASILTANRCDNAGDGDDKQRRSTSVIARLMGLEPLAPDSDSEPVALEKAELRRSASESRVSRDLFQQRFIDNTNNFQLKQPNQSFTNGAENDIEQKISYPNMWAADTTDMYSFRKGNARTEQTKSLNRCYGSSPWKSQQHRRSFFDTADVFPEPKQTMSVYGAIEKRLKVRGIDEPSKDLETLKQILEALQLKGLLHSRRPPEQRNFVYDPSNESPIVVMKPSKSPLSRRMGGESPPSRLGIRRNLNPVGDNLASASPRRERPVVDRNVRSPTRGRSSTSPTRRDSISNPRRSSNSIVKPRPLSVDTHRRGNEMENNRRVSPVQSPKLGSRPRTADQSITNNRSPRNMRRSTASELYQKEKITEDESSSSISESTISTPSQTDTERSRMEEYREGKSLLERCDKLLHSIAEMTAANNEMQPSPVSVLDSSFYKEDDSSSPSPVMKRSIDFKDHSGEFEDEAWSAMVMSVPSKLEEEISNDSDLEYISEILRASNYFHPEDPDTFLLLEKQQYLKGKDISKASTLQRKLIFDIITEILQRNRQLPPWKATDSVIAEPSVKKIWSEFQKIRERDSADDDLFEIICGVLKKDLAGDAVNGWGECPVELSEAVLDLERLIFKDLIGETIRDLATFAASKSTVSMAPRRKLVF</sequence>
<evidence type="ECO:0000313" key="2">
    <source>
        <dbReference type="Proteomes" id="UP001060085"/>
    </source>
</evidence>
<protein>
    <submittedName>
        <fullName evidence="1">Uncharacterized protein</fullName>
    </submittedName>
</protein>
<dbReference type="Proteomes" id="UP001060085">
    <property type="component" value="Linkage Group LG01"/>
</dbReference>
<gene>
    <name evidence="1" type="ORF">M9H77_01434</name>
</gene>
<keyword evidence="2" id="KW-1185">Reference proteome</keyword>
<evidence type="ECO:0000313" key="1">
    <source>
        <dbReference type="EMBL" id="KAI5680207.1"/>
    </source>
</evidence>
<dbReference type="EMBL" id="CM044701">
    <property type="protein sequence ID" value="KAI5680207.1"/>
    <property type="molecule type" value="Genomic_DNA"/>
</dbReference>
<proteinExistence type="predicted"/>
<organism evidence="1 2">
    <name type="scientific">Catharanthus roseus</name>
    <name type="common">Madagascar periwinkle</name>
    <name type="synonym">Vinca rosea</name>
    <dbReference type="NCBI Taxonomy" id="4058"/>
    <lineage>
        <taxon>Eukaryota</taxon>
        <taxon>Viridiplantae</taxon>
        <taxon>Streptophyta</taxon>
        <taxon>Embryophyta</taxon>
        <taxon>Tracheophyta</taxon>
        <taxon>Spermatophyta</taxon>
        <taxon>Magnoliopsida</taxon>
        <taxon>eudicotyledons</taxon>
        <taxon>Gunneridae</taxon>
        <taxon>Pentapetalae</taxon>
        <taxon>asterids</taxon>
        <taxon>lamiids</taxon>
        <taxon>Gentianales</taxon>
        <taxon>Apocynaceae</taxon>
        <taxon>Rauvolfioideae</taxon>
        <taxon>Vinceae</taxon>
        <taxon>Catharanthinae</taxon>
        <taxon>Catharanthus</taxon>
    </lineage>
</organism>
<accession>A0ACC0C5S0</accession>
<name>A0ACC0C5S0_CATRO</name>
<reference evidence="2" key="1">
    <citation type="journal article" date="2023" name="Nat. Plants">
        <title>Single-cell RNA sequencing provides a high-resolution roadmap for understanding the multicellular compartmentation of specialized metabolism.</title>
        <authorList>
            <person name="Sun S."/>
            <person name="Shen X."/>
            <person name="Li Y."/>
            <person name="Li Y."/>
            <person name="Wang S."/>
            <person name="Li R."/>
            <person name="Zhang H."/>
            <person name="Shen G."/>
            <person name="Guo B."/>
            <person name="Wei J."/>
            <person name="Xu J."/>
            <person name="St-Pierre B."/>
            <person name="Chen S."/>
            <person name="Sun C."/>
        </authorList>
    </citation>
    <scope>NUCLEOTIDE SEQUENCE [LARGE SCALE GENOMIC DNA]</scope>
</reference>
<comment type="caution">
    <text evidence="1">The sequence shown here is derived from an EMBL/GenBank/DDBJ whole genome shotgun (WGS) entry which is preliminary data.</text>
</comment>